<dbReference type="Pfam" id="PF06684">
    <property type="entry name" value="AA_synth"/>
    <property type="match status" value="1"/>
</dbReference>
<keyword evidence="2" id="KW-1185">Reference proteome</keyword>
<name>A0ABT2ZMY4_9RHOB</name>
<dbReference type="EMBL" id="JAOWKZ010000002">
    <property type="protein sequence ID" value="MCV2872494.1"/>
    <property type="molecule type" value="Genomic_DNA"/>
</dbReference>
<reference evidence="1 2" key="1">
    <citation type="submission" date="2022-10" db="EMBL/GenBank/DDBJ databases">
        <title>Defluviimonas sp. nov., isolated from ocean surface sediments.</title>
        <authorList>
            <person name="He W."/>
            <person name="Wang L."/>
            <person name="Zhang D.-F."/>
        </authorList>
    </citation>
    <scope>NUCLEOTIDE SEQUENCE [LARGE SCALE GENOMIC DNA]</scope>
    <source>
        <strain evidence="1 2">WL0050</strain>
    </source>
</reference>
<dbReference type="SUPFAM" id="SSF160519">
    <property type="entry name" value="BB2672-like"/>
    <property type="match status" value="1"/>
</dbReference>
<proteinExistence type="predicted"/>
<dbReference type="RefSeq" id="WP_263739676.1">
    <property type="nucleotide sequence ID" value="NZ_JAOWKZ010000002.1"/>
</dbReference>
<dbReference type="InterPro" id="IPR035936">
    <property type="entry name" value="BB2672"/>
</dbReference>
<dbReference type="Gene3D" id="3.30.1330.110">
    <property type="entry name" value="BB2672"/>
    <property type="match status" value="1"/>
</dbReference>
<evidence type="ECO:0000313" key="2">
    <source>
        <dbReference type="Proteomes" id="UP001652564"/>
    </source>
</evidence>
<sequence>MPAEIRRTILNIQTTHIEGGKGVPVPTKLIAAMVIIKNPWHGRGWVEDLSPEVRDLGPEIGKLLTGMILDVTGDRLEGYGKASVVGMGGEIEHAQALTHSLWFGNQFRDAVKAKTYLAFTNTRGAAGTSLMIPLMDKDDGGRRSHYQTIHLSVQDAPAEDEIIVALGASIGGHPLHRIGDRYQDLKEMGRDVDNPAGV</sequence>
<organism evidence="1 2">
    <name type="scientific">Albidovulum litorale</name>
    <dbReference type="NCBI Taxonomy" id="2984134"/>
    <lineage>
        <taxon>Bacteria</taxon>
        <taxon>Pseudomonadati</taxon>
        <taxon>Pseudomonadota</taxon>
        <taxon>Alphaproteobacteria</taxon>
        <taxon>Rhodobacterales</taxon>
        <taxon>Paracoccaceae</taxon>
        <taxon>Albidovulum</taxon>
    </lineage>
</organism>
<dbReference type="Proteomes" id="UP001652564">
    <property type="component" value="Unassembled WGS sequence"/>
</dbReference>
<comment type="caution">
    <text evidence="1">The sequence shown here is derived from an EMBL/GenBank/DDBJ whole genome shotgun (WGS) entry which is preliminary data.</text>
</comment>
<dbReference type="InterPro" id="IPR009569">
    <property type="entry name" value="AA_synth_put"/>
</dbReference>
<gene>
    <name evidence="1" type="ORF">OEZ71_09310</name>
</gene>
<protein>
    <submittedName>
        <fullName evidence="1">Amino acid synthesis family protein</fullName>
    </submittedName>
</protein>
<evidence type="ECO:0000313" key="1">
    <source>
        <dbReference type="EMBL" id="MCV2872494.1"/>
    </source>
</evidence>
<accession>A0ABT2ZMY4</accession>